<evidence type="ECO:0000313" key="3">
    <source>
        <dbReference type="EMBL" id="KAI5355758.1"/>
    </source>
</evidence>
<evidence type="ECO:0008006" key="5">
    <source>
        <dbReference type="Google" id="ProtNLM"/>
    </source>
</evidence>
<proteinExistence type="predicted"/>
<evidence type="ECO:0000313" key="4">
    <source>
        <dbReference type="Proteomes" id="UP001054821"/>
    </source>
</evidence>
<dbReference type="AlphaFoldDB" id="A0AAD5F7B7"/>
<dbReference type="InterPro" id="IPR054722">
    <property type="entry name" value="PolX-like_BBD"/>
</dbReference>
<dbReference type="InterPro" id="IPR013103">
    <property type="entry name" value="RVT_2"/>
</dbReference>
<reference evidence="3 4" key="1">
    <citation type="journal article" date="2022" name="G3 (Bethesda)">
        <title>Whole-genome sequence and methylome profiling of the almond [Prunus dulcis (Mill.) D.A. Webb] cultivar 'Nonpareil'.</title>
        <authorList>
            <person name="D'Amico-Willman K.M."/>
            <person name="Ouma W.Z."/>
            <person name="Meulia T."/>
            <person name="Sideli G.M."/>
            <person name="Gradziel T.M."/>
            <person name="Fresnedo-Ramirez J."/>
        </authorList>
    </citation>
    <scope>NUCLEOTIDE SEQUENCE [LARGE SCALE GENOMIC DNA]</scope>
    <source>
        <strain evidence="3">Clone GOH B32 T37-40</strain>
    </source>
</reference>
<dbReference type="EMBL" id="JAJFAZ020000001">
    <property type="protein sequence ID" value="KAI5355758.1"/>
    <property type="molecule type" value="Genomic_DNA"/>
</dbReference>
<keyword evidence="4" id="KW-1185">Reference proteome</keyword>
<dbReference type="Proteomes" id="UP001054821">
    <property type="component" value="Chromosome 1"/>
</dbReference>
<protein>
    <recommendedName>
        <fullName evidence="5">Reverse transcriptase Ty1/copia-type domain-containing protein</fullName>
    </recommendedName>
</protein>
<comment type="caution">
    <text evidence="3">The sequence shown here is derived from an EMBL/GenBank/DDBJ whole genome shotgun (WGS) entry which is preliminary data.</text>
</comment>
<sequence>MVRRQAQRQVTMTAEGSTEASALVAKKVQPYPVPDSSPKSIPSGCTYCKSRKHVRENCCNIGCVFSSTSTRPWIIDSGASDHMTSDSSQFVTFTPPHCSSAKVANGVLTSIQGAGSEKALAAAFLINQMPSRVLDYQTPLQVWSTFHPIPGLLYLDPKGEHLDCEALEDPKCKSAMIVEMKALQTNDTWDMVNLPDDMRTTGCKWVFTVKHKPDGSIKRYKARLVAKGYTQIME</sequence>
<feature type="domain" description="Retrovirus-related Pol polyprotein from transposon TNT 1-94-like beta-barrel" evidence="2">
    <location>
        <begin position="73"/>
        <end position="116"/>
    </location>
</feature>
<organism evidence="3 4">
    <name type="scientific">Prunus dulcis</name>
    <name type="common">Almond</name>
    <name type="synonym">Amygdalus dulcis</name>
    <dbReference type="NCBI Taxonomy" id="3755"/>
    <lineage>
        <taxon>Eukaryota</taxon>
        <taxon>Viridiplantae</taxon>
        <taxon>Streptophyta</taxon>
        <taxon>Embryophyta</taxon>
        <taxon>Tracheophyta</taxon>
        <taxon>Spermatophyta</taxon>
        <taxon>Magnoliopsida</taxon>
        <taxon>eudicotyledons</taxon>
        <taxon>Gunneridae</taxon>
        <taxon>Pentapetalae</taxon>
        <taxon>rosids</taxon>
        <taxon>fabids</taxon>
        <taxon>Rosales</taxon>
        <taxon>Rosaceae</taxon>
        <taxon>Amygdaloideae</taxon>
        <taxon>Amygdaleae</taxon>
        <taxon>Prunus</taxon>
    </lineage>
</organism>
<feature type="domain" description="Reverse transcriptase Ty1/copia-type" evidence="1">
    <location>
        <begin position="186"/>
        <end position="232"/>
    </location>
</feature>
<dbReference type="Pfam" id="PF22936">
    <property type="entry name" value="Pol_BBD"/>
    <property type="match status" value="1"/>
</dbReference>
<dbReference type="Pfam" id="PF07727">
    <property type="entry name" value="RVT_2"/>
    <property type="match status" value="1"/>
</dbReference>
<evidence type="ECO:0000259" key="1">
    <source>
        <dbReference type="Pfam" id="PF07727"/>
    </source>
</evidence>
<gene>
    <name evidence="3" type="ORF">L3X38_008653</name>
</gene>
<evidence type="ECO:0000259" key="2">
    <source>
        <dbReference type="Pfam" id="PF22936"/>
    </source>
</evidence>
<name>A0AAD5F7B7_PRUDU</name>
<accession>A0AAD5F7B7</accession>